<dbReference type="PANTHER" id="PTHR21600">
    <property type="entry name" value="MITOCHONDRIAL RNA PSEUDOURIDINE SYNTHASE"/>
    <property type="match status" value="1"/>
</dbReference>
<comment type="caution">
    <text evidence="7">The sequence shown here is derived from an EMBL/GenBank/DDBJ whole genome shotgun (WGS) entry which is preliminary data.</text>
</comment>
<dbReference type="GO" id="GO:0120159">
    <property type="term" value="F:rRNA pseudouridine synthase activity"/>
    <property type="evidence" value="ECO:0007669"/>
    <property type="project" value="UniProtKB-ARBA"/>
</dbReference>
<dbReference type="PROSITE" id="PS50889">
    <property type="entry name" value="S4"/>
    <property type="match status" value="1"/>
</dbReference>
<accession>A0A831TFC9</accession>
<comment type="function">
    <text evidence="5">Responsible for synthesis of pseudouridine from uracil.</text>
</comment>
<reference evidence="7" key="1">
    <citation type="journal article" date="2020" name="mSystems">
        <title>Genome- and Community-Level Interaction Insights into Carbon Utilization and Element Cycling Functions of Hydrothermarchaeota in Hydrothermal Sediment.</title>
        <authorList>
            <person name="Zhou Z."/>
            <person name="Liu Y."/>
            <person name="Xu W."/>
            <person name="Pan J."/>
            <person name="Luo Z.H."/>
            <person name="Li M."/>
        </authorList>
    </citation>
    <scope>NUCLEOTIDE SEQUENCE [LARGE SCALE GENOMIC DNA]</scope>
    <source>
        <strain evidence="7">SpSt-210</strain>
    </source>
</reference>
<dbReference type="PANTHER" id="PTHR21600:SF44">
    <property type="entry name" value="RIBOSOMAL LARGE SUBUNIT PSEUDOURIDINE SYNTHASE D"/>
    <property type="match status" value="1"/>
</dbReference>
<protein>
    <recommendedName>
        <fullName evidence="5">Pseudouridine synthase</fullName>
        <ecNumber evidence="5">5.4.99.-</ecNumber>
    </recommendedName>
</protein>
<dbReference type="InterPro" id="IPR006224">
    <property type="entry name" value="PsdUridine_synth_RluA-like_CS"/>
</dbReference>
<evidence type="ECO:0000256" key="3">
    <source>
        <dbReference type="PIRSR" id="PIRSR606225-1"/>
    </source>
</evidence>
<dbReference type="InterPro" id="IPR020103">
    <property type="entry name" value="PsdUridine_synth_cat_dom_sf"/>
</dbReference>
<dbReference type="SMART" id="SM00363">
    <property type="entry name" value="S4"/>
    <property type="match status" value="1"/>
</dbReference>
<dbReference type="InterPro" id="IPR050188">
    <property type="entry name" value="RluA_PseudoU_synthase"/>
</dbReference>
<evidence type="ECO:0000256" key="4">
    <source>
        <dbReference type="PROSITE-ProRule" id="PRU00182"/>
    </source>
</evidence>
<dbReference type="CDD" id="cd00165">
    <property type="entry name" value="S4"/>
    <property type="match status" value="1"/>
</dbReference>
<dbReference type="AlphaFoldDB" id="A0A831TFC9"/>
<gene>
    <name evidence="7" type="ORF">ENP34_04925</name>
</gene>
<dbReference type="Gene3D" id="3.30.2350.10">
    <property type="entry name" value="Pseudouridine synthase"/>
    <property type="match status" value="1"/>
</dbReference>
<keyword evidence="4" id="KW-0694">RNA-binding</keyword>
<dbReference type="Pfam" id="PF00849">
    <property type="entry name" value="PseudoU_synth_2"/>
    <property type="match status" value="1"/>
</dbReference>
<dbReference type="EMBL" id="DSIY01000115">
    <property type="protein sequence ID" value="HEG90771.1"/>
    <property type="molecule type" value="Genomic_DNA"/>
</dbReference>
<proteinExistence type="inferred from homology"/>
<dbReference type="GO" id="GO:0000455">
    <property type="term" value="P:enzyme-directed rRNA pseudouridine synthesis"/>
    <property type="evidence" value="ECO:0007669"/>
    <property type="project" value="UniProtKB-ARBA"/>
</dbReference>
<evidence type="ECO:0000256" key="2">
    <source>
        <dbReference type="ARBA" id="ARBA00023235"/>
    </source>
</evidence>
<dbReference type="Pfam" id="PF01479">
    <property type="entry name" value="S4"/>
    <property type="match status" value="1"/>
</dbReference>
<dbReference type="InterPro" id="IPR002942">
    <property type="entry name" value="S4_RNA-bd"/>
</dbReference>
<dbReference type="PROSITE" id="PS01129">
    <property type="entry name" value="PSI_RLU"/>
    <property type="match status" value="1"/>
</dbReference>
<evidence type="ECO:0000259" key="6">
    <source>
        <dbReference type="SMART" id="SM00363"/>
    </source>
</evidence>
<evidence type="ECO:0000256" key="1">
    <source>
        <dbReference type="ARBA" id="ARBA00010876"/>
    </source>
</evidence>
<dbReference type="GO" id="GO:0003723">
    <property type="term" value="F:RNA binding"/>
    <property type="evidence" value="ECO:0007669"/>
    <property type="project" value="UniProtKB-KW"/>
</dbReference>
<dbReference type="CDD" id="cd02869">
    <property type="entry name" value="PseudoU_synth_RluA_like"/>
    <property type="match status" value="1"/>
</dbReference>
<name>A0A831TFC9_9BACT</name>
<dbReference type="SUPFAM" id="SSF55174">
    <property type="entry name" value="Alpha-L RNA-binding motif"/>
    <property type="match status" value="1"/>
</dbReference>
<keyword evidence="2 5" id="KW-0413">Isomerase</keyword>
<feature type="domain" description="RNA-binding S4" evidence="6">
    <location>
        <begin position="18"/>
        <end position="85"/>
    </location>
</feature>
<comment type="catalytic activity">
    <reaction evidence="5">
        <text>a uridine in RNA = a pseudouridine in RNA</text>
        <dbReference type="Rhea" id="RHEA:48348"/>
        <dbReference type="Rhea" id="RHEA-COMP:12068"/>
        <dbReference type="Rhea" id="RHEA-COMP:12069"/>
        <dbReference type="ChEBI" id="CHEBI:65314"/>
        <dbReference type="ChEBI" id="CHEBI:65315"/>
    </reaction>
</comment>
<dbReference type="InterPro" id="IPR006145">
    <property type="entry name" value="PsdUridine_synth_RsuA/RluA"/>
</dbReference>
<evidence type="ECO:0000313" key="7">
    <source>
        <dbReference type="EMBL" id="HEG90771.1"/>
    </source>
</evidence>
<dbReference type="SUPFAM" id="SSF55120">
    <property type="entry name" value="Pseudouridine synthase"/>
    <property type="match status" value="1"/>
</dbReference>
<dbReference type="EC" id="5.4.99.-" evidence="5"/>
<sequence>MSKAVRLVLDVSEREHGERLDRLIAARVTGVSRSFAQTLMKSGDVLVNGQPAKPAHRVRAGDQIVVMLPPVEPPEELEPVYLPIPVLYEDEDIIVFDKPAGVVTHPAPGHEQDTLVNALKAIRPDLRLRPSDRPGIVHRLDKDTSGLIVVAKHEDARLSLLKQWQGRSVVKRYLALVHGVVEPDEGTVDAPISRDPRDRKRMAVVPGGRPAVTHFRVRERFRCATLLELTLVTGRTHQIRVHMAFIGHPVVGDEVYGRRGFVVPVPRQFLHATYLKFTLPSTGKAIELETPLPHDLQGVLDGLRAREDRTLSGPGTGPR</sequence>
<dbReference type="InterPro" id="IPR036986">
    <property type="entry name" value="S4_RNA-bd_sf"/>
</dbReference>
<organism evidence="7">
    <name type="scientific">Thermorudis peleae</name>
    <dbReference type="NCBI Taxonomy" id="1382356"/>
    <lineage>
        <taxon>Bacteria</taxon>
        <taxon>Pseudomonadati</taxon>
        <taxon>Thermomicrobiota</taxon>
        <taxon>Thermomicrobia</taxon>
        <taxon>Thermomicrobia incertae sedis</taxon>
        <taxon>Thermorudis</taxon>
    </lineage>
</organism>
<comment type="similarity">
    <text evidence="1 5">Belongs to the pseudouridine synthase RluA family.</text>
</comment>
<dbReference type="Gene3D" id="3.10.290.10">
    <property type="entry name" value="RNA-binding S4 domain"/>
    <property type="match status" value="1"/>
</dbReference>
<evidence type="ECO:0000256" key="5">
    <source>
        <dbReference type="RuleBase" id="RU362028"/>
    </source>
</evidence>
<dbReference type="NCBIfam" id="TIGR00005">
    <property type="entry name" value="rluA_subfam"/>
    <property type="match status" value="1"/>
</dbReference>
<feature type="active site" evidence="3">
    <location>
        <position position="141"/>
    </location>
</feature>
<dbReference type="InterPro" id="IPR006225">
    <property type="entry name" value="PsdUridine_synth_RluC/D"/>
</dbReference>